<evidence type="ECO:0000313" key="4">
    <source>
        <dbReference type="EMBL" id="KAK3935246.1"/>
    </source>
</evidence>
<proteinExistence type="inferred from homology"/>
<dbReference type="InterPro" id="IPR001466">
    <property type="entry name" value="Beta-lactam-related"/>
</dbReference>
<feature type="domain" description="Beta-lactamase-related" evidence="3">
    <location>
        <begin position="9"/>
        <end position="384"/>
    </location>
</feature>
<dbReference type="EMBL" id="MU853932">
    <property type="protein sequence ID" value="KAK3935246.1"/>
    <property type="molecule type" value="Genomic_DNA"/>
</dbReference>
<protein>
    <submittedName>
        <fullName evidence="4">Acyltransferase LovD</fullName>
    </submittedName>
</protein>
<organism evidence="4 5">
    <name type="scientific">Diplogelasinospora grovesii</name>
    <dbReference type="NCBI Taxonomy" id="303347"/>
    <lineage>
        <taxon>Eukaryota</taxon>
        <taxon>Fungi</taxon>
        <taxon>Dikarya</taxon>
        <taxon>Ascomycota</taxon>
        <taxon>Pezizomycotina</taxon>
        <taxon>Sordariomycetes</taxon>
        <taxon>Sordariomycetidae</taxon>
        <taxon>Sordariales</taxon>
        <taxon>Diplogelasinosporaceae</taxon>
        <taxon>Diplogelasinospora</taxon>
    </lineage>
</organism>
<dbReference type="InterPro" id="IPR050789">
    <property type="entry name" value="Diverse_Enzym_Activities"/>
</dbReference>
<name>A0AAN6MYH8_9PEZI</name>
<dbReference type="GO" id="GO:0016787">
    <property type="term" value="F:hydrolase activity"/>
    <property type="evidence" value="ECO:0007669"/>
    <property type="project" value="UniProtKB-KW"/>
</dbReference>
<keyword evidence="4" id="KW-0808">Transferase</keyword>
<evidence type="ECO:0000313" key="5">
    <source>
        <dbReference type="Proteomes" id="UP001303473"/>
    </source>
</evidence>
<dbReference type="PANTHER" id="PTHR43283">
    <property type="entry name" value="BETA-LACTAMASE-RELATED"/>
    <property type="match status" value="1"/>
</dbReference>
<gene>
    <name evidence="4" type="ORF">QBC46DRAFT_298454</name>
</gene>
<evidence type="ECO:0000256" key="2">
    <source>
        <dbReference type="ARBA" id="ARBA00022801"/>
    </source>
</evidence>
<dbReference type="PANTHER" id="PTHR43283:SF17">
    <property type="entry name" value="(LOVD), PUTATIVE (AFU_ORTHOLOGUE AFUA_5G00920)-RELATED"/>
    <property type="match status" value="1"/>
</dbReference>
<keyword evidence="5" id="KW-1185">Reference proteome</keyword>
<evidence type="ECO:0000259" key="3">
    <source>
        <dbReference type="Pfam" id="PF00144"/>
    </source>
</evidence>
<keyword evidence="4" id="KW-0012">Acyltransferase</keyword>
<dbReference type="Pfam" id="PF00144">
    <property type="entry name" value="Beta-lactamase"/>
    <property type="match status" value="1"/>
</dbReference>
<dbReference type="Gene3D" id="3.40.710.10">
    <property type="entry name" value="DD-peptidase/beta-lactamase superfamily"/>
    <property type="match status" value="1"/>
</dbReference>
<sequence>MEEIFEGACQARLIPGAVLMAADKSGNFSYSRAFGARSMQPPLDKEPLTVNSIMYVASCTKLLTSIAVMQCIERGLVILDQDVRPIVQELQDLDILQGDSHGNVVSKRKNTAPITLRQLLTHTSGFSYEFNEPLLQRWRSTLPDTERRPPTSVRNRFLHPLLYEPGTSFSYGPSIDWAGVVVERVTGSTLQEYMMQHIWEPLGIKDMTFFLSRRPDMQARVAHMSLRDGSIDAAGQQTVVYAPVQPVLNPDGEDCQGGGGIFTSAAEYVKVLQALLRASDSPSSDLSGDMPRGQLLKRSTVDTMFNPQLGPSARKALQAISEIPRLNNMMGGMPPQAGRDWGLAGLLLLDDLPGWRQKGTMTWGGTPNLTWWIDRKAGLCGLYAGQLMPLGDAKSVEMTQLFEKEMYARHSAAMSG</sequence>
<dbReference type="GO" id="GO:0016746">
    <property type="term" value="F:acyltransferase activity"/>
    <property type="evidence" value="ECO:0007669"/>
    <property type="project" value="UniProtKB-KW"/>
</dbReference>
<keyword evidence="2" id="KW-0378">Hydrolase</keyword>
<dbReference type="InterPro" id="IPR012338">
    <property type="entry name" value="Beta-lactam/transpept-like"/>
</dbReference>
<reference evidence="5" key="1">
    <citation type="journal article" date="2023" name="Mol. Phylogenet. Evol.">
        <title>Genome-scale phylogeny and comparative genomics of the fungal order Sordariales.</title>
        <authorList>
            <person name="Hensen N."/>
            <person name="Bonometti L."/>
            <person name="Westerberg I."/>
            <person name="Brannstrom I.O."/>
            <person name="Guillou S."/>
            <person name="Cros-Aarteil S."/>
            <person name="Calhoun S."/>
            <person name="Haridas S."/>
            <person name="Kuo A."/>
            <person name="Mondo S."/>
            <person name="Pangilinan J."/>
            <person name="Riley R."/>
            <person name="LaButti K."/>
            <person name="Andreopoulos B."/>
            <person name="Lipzen A."/>
            <person name="Chen C."/>
            <person name="Yan M."/>
            <person name="Daum C."/>
            <person name="Ng V."/>
            <person name="Clum A."/>
            <person name="Steindorff A."/>
            <person name="Ohm R.A."/>
            <person name="Martin F."/>
            <person name="Silar P."/>
            <person name="Natvig D.O."/>
            <person name="Lalanne C."/>
            <person name="Gautier V."/>
            <person name="Ament-Velasquez S.L."/>
            <person name="Kruys A."/>
            <person name="Hutchinson M.I."/>
            <person name="Powell A.J."/>
            <person name="Barry K."/>
            <person name="Miller A.N."/>
            <person name="Grigoriev I.V."/>
            <person name="Debuchy R."/>
            <person name="Gladieux P."/>
            <person name="Hiltunen Thoren M."/>
            <person name="Johannesson H."/>
        </authorList>
    </citation>
    <scope>NUCLEOTIDE SEQUENCE [LARGE SCALE GENOMIC DNA]</scope>
    <source>
        <strain evidence="5">CBS 340.73</strain>
    </source>
</reference>
<evidence type="ECO:0000256" key="1">
    <source>
        <dbReference type="ARBA" id="ARBA00009009"/>
    </source>
</evidence>
<comment type="caution">
    <text evidence="4">The sequence shown here is derived from an EMBL/GenBank/DDBJ whole genome shotgun (WGS) entry which is preliminary data.</text>
</comment>
<dbReference type="AlphaFoldDB" id="A0AAN6MYH8"/>
<dbReference type="Proteomes" id="UP001303473">
    <property type="component" value="Unassembled WGS sequence"/>
</dbReference>
<comment type="similarity">
    <text evidence="1">Belongs to the class-A beta-lactamase family.</text>
</comment>
<accession>A0AAN6MYH8</accession>
<dbReference type="SUPFAM" id="SSF56601">
    <property type="entry name" value="beta-lactamase/transpeptidase-like"/>
    <property type="match status" value="1"/>
</dbReference>